<organism evidence="2">
    <name type="scientific">Arundo donax</name>
    <name type="common">Giant reed</name>
    <name type="synonym">Donax arundinaceus</name>
    <dbReference type="NCBI Taxonomy" id="35708"/>
    <lineage>
        <taxon>Eukaryota</taxon>
        <taxon>Viridiplantae</taxon>
        <taxon>Streptophyta</taxon>
        <taxon>Embryophyta</taxon>
        <taxon>Tracheophyta</taxon>
        <taxon>Spermatophyta</taxon>
        <taxon>Magnoliopsida</taxon>
        <taxon>Liliopsida</taxon>
        <taxon>Poales</taxon>
        <taxon>Poaceae</taxon>
        <taxon>PACMAD clade</taxon>
        <taxon>Arundinoideae</taxon>
        <taxon>Arundineae</taxon>
        <taxon>Arundo</taxon>
    </lineage>
</organism>
<name>A0A0A9G8D3_ARUDO</name>
<feature type="region of interest" description="Disordered" evidence="1">
    <location>
        <begin position="17"/>
        <end position="53"/>
    </location>
</feature>
<dbReference type="EMBL" id="GBRH01179085">
    <property type="protein sequence ID" value="JAE18811.1"/>
    <property type="molecule type" value="Transcribed_RNA"/>
</dbReference>
<evidence type="ECO:0000256" key="1">
    <source>
        <dbReference type="SAM" id="MobiDB-lite"/>
    </source>
</evidence>
<dbReference type="AlphaFoldDB" id="A0A0A9G8D3"/>
<evidence type="ECO:0000313" key="2">
    <source>
        <dbReference type="EMBL" id="JAE18811.1"/>
    </source>
</evidence>
<protein>
    <submittedName>
        <fullName evidence="2">Uncharacterized protein</fullName>
    </submittedName>
</protein>
<reference evidence="2" key="1">
    <citation type="submission" date="2014-09" db="EMBL/GenBank/DDBJ databases">
        <authorList>
            <person name="Magalhaes I.L.F."/>
            <person name="Oliveira U."/>
            <person name="Santos F.R."/>
            <person name="Vidigal T.H.D.A."/>
            <person name="Brescovit A.D."/>
            <person name="Santos A.J."/>
        </authorList>
    </citation>
    <scope>NUCLEOTIDE SEQUENCE</scope>
    <source>
        <tissue evidence="2">Shoot tissue taken approximately 20 cm above the soil surface</tissue>
    </source>
</reference>
<sequence>MRLLQPIEISLTLITSQPPFSPFQKPNTRERSAPSETSTPVQRVLSPDTRYMPGTRGHTTVQCMSACSCSQYYYQCWNVAATSLLLLD</sequence>
<reference evidence="2" key="2">
    <citation type="journal article" date="2015" name="Data Brief">
        <title>Shoot transcriptome of the giant reed, Arundo donax.</title>
        <authorList>
            <person name="Barrero R.A."/>
            <person name="Guerrero F.D."/>
            <person name="Moolhuijzen P."/>
            <person name="Goolsby J.A."/>
            <person name="Tidwell J."/>
            <person name="Bellgard S.E."/>
            <person name="Bellgard M.I."/>
        </authorList>
    </citation>
    <scope>NUCLEOTIDE SEQUENCE</scope>
    <source>
        <tissue evidence="2">Shoot tissue taken approximately 20 cm above the soil surface</tissue>
    </source>
</reference>
<proteinExistence type="predicted"/>
<accession>A0A0A9G8D3</accession>